<dbReference type="PROSITE" id="PS00463">
    <property type="entry name" value="ZN2_CY6_FUNGAL_1"/>
    <property type="match status" value="1"/>
</dbReference>
<feature type="domain" description="Zn(2)-C6 fungal-type" evidence="4">
    <location>
        <begin position="39"/>
        <end position="71"/>
    </location>
</feature>
<dbReference type="InterPro" id="IPR036864">
    <property type="entry name" value="Zn2-C6_fun-type_DNA-bd_sf"/>
</dbReference>
<dbReference type="Pfam" id="PF00172">
    <property type="entry name" value="Zn_clus"/>
    <property type="match status" value="1"/>
</dbReference>
<dbReference type="Proteomes" id="UP000803844">
    <property type="component" value="Unassembled WGS sequence"/>
</dbReference>
<dbReference type="Gene3D" id="4.10.240.10">
    <property type="entry name" value="Zn(2)-C6 fungal-type DNA-binding domain"/>
    <property type="match status" value="1"/>
</dbReference>
<dbReference type="PANTHER" id="PTHR31001:SF40">
    <property type="entry name" value="ZN(II)2CYS6 TRANSCRIPTION FACTOR (EUROFUNG)"/>
    <property type="match status" value="1"/>
</dbReference>
<protein>
    <recommendedName>
        <fullName evidence="4">Zn(2)-C6 fungal-type domain-containing protein</fullName>
    </recommendedName>
</protein>
<sequence length="295" mass="31722">HYNTSRTRSKYSHAAKLWSDFGPGGMSTTERRRNGSEASCEPCRKRKQKCGHEQPVCMACRRRKLESRCWYHPAPLSKPRGNNTHSRRAVPFSPTPSGKSGGGHGHEPAGPVRSRLGGILAGTGAPERALRIHTLPFLTIDFHGCPPQAVVPGITNRDAEASREQLNATEEILSHFKHIARIEKLVEDGILFREIAVVPPPVVRRFLASIKSIAAAAGYGGHINIDDNNNNSEAANGNSSTLSVSQLARNVIEASSSVINITPRLDGEAFCALFCGANLRVEALGVAVAIGALGE</sequence>
<proteinExistence type="predicted"/>
<dbReference type="PROSITE" id="PS50048">
    <property type="entry name" value="ZN2_CY6_FUNGAL_2"/>
    <property type="match status" value="1"/>
</dbReference>
<evidence type="ECO:0000313" key="5">
    <source>
        <dbReference type="EMBL" id="KAF3764417.1"/>
    </source>
</evidence>
<evidence type="ECO:0000256" key="1">
    <source>
        <dbReference type="ARBA" id="ARBA00004123"/>
    </source>
</evidence>
<dbReference type="GO" id="GO:0000981">
    <property type="term" value="F:DNA-binding transcription factor activity, RNA polymerase II-specific"/>
    <property type="evidence" value="ECO:0007669"/>
    <property type="project" value="InterPro"/>
</dbReference>
<dbReference type="GeneID" id="63842522"/>
<accession>A0A9P5CNK2</accession>
<feature type="region of interest" description="Disordered" evidence="3">
    <location>
        <begin position="19"/>
        <end position="45"/>
    </location>
</feature>
<dbReference type="AlphaFoldDB" id="A0A9P5CNK2"/>
<dbReference type="InterPro" id="IPR001138">
    <property type="entry name" value="Zn2Cys6_DnaBD"/>
</dbReference>
<evidence type="ECO:0000256" key="2">
    <source>
        <dbReference type="ARBA" id="ARBA00023242"/>
    </source>
</evidence>
<dbReference type="OrthoDB" id="4898680at2759"/>
<keyword evidence="6" id="KW-1185">Reference proteome</keyword>
<dbReference type="SMART" id="SM00066">
    <property type="entry name" value="GAL4"/>
    <property type="match status" value="1"/>
</dbReference>
<feature type="region of interest" description="Disordered" evidence="3">
    <location>
        <begin position="73"/>
        <end position="111"/>
    </location>
</feature>
<dbReference type="GO" id="GO:0005634">
    <property type="term" value="C:nucleus"/>
    <property type="evidence" value="ECO:0007669"/>
    <property type="project" value="UniProtKB-SubCell"/>
</dbReference>
<evidence type="ECO:0000256" key="3">
    <source>
        <dbReference type="SAM" id="MobiDB-lite"/>
    </source>
</evidence>
<dbReference type="PANTHER" id="PTHR31001">
    <property type="entry name" value="UNCHARACTERIZED TRANSCRIPTIONAL REGULATORY PROTEIN"/>
    <property type="match status" value="1"/>
</dbReference>
<dbReference type="InterPro" id="IPR050613">
    <property type="entry name" value="Sec_Metabolite_Reg"/>
</dbReference>
<comment type="caution">
    <text evidence="5">The sequence shown here is derived from an EMBL/GenBank/DDBJ whole genome shotgun (WGS) entry which is preliminary data.</text>
</comment>
<keyword evidence="2" id="KW-0539">Nucleus</keyword>
<evidence type="ECO:0000313" key="6">
    <source>
        <dbReference type="Proteomes" id="UP000803844"/>
    </source>
</evidence>
<feature type="non-terminal residue" evidence="5">
    <location>
        <position position="1"/>
    </location>
</feature>
<organism evidence="5 6">
    <name type="scientific">Cryphonectria parasitica (strain ATCC 38755 / EP155)</name>
    <dbReference type="NCBI Taxonomy" id="660469"/>
    <lineage>
        <taxon>Eukaryota</taxon>
        <taxon>Fungi</taxon>
        <taxon>Dikarya</taxon>
        <taxon>Ascomycota</taxon>
        <taxon>Pezizomycotina</taxon>
        <taxon>Sordariomycetes</taxon>
        <taxon>Sordariomycetidae</taxon>
        <taxon>Diaporthales</taxon>
        <taxon>Cryphonectriaceae</taxon>
        <taxon>Cryphonectria-Endothia species complex</taxon>
        <taxon>Cryphonectria</taxon>
    </lineage>
</organism>
<dbReference type="EMBL" id="MU032348">
    <property type="protein sequence ID" value="KAF3764417.1"/>
    <property type="molecule type" value="Genomic_DNA"/>
</dbReference>
<reference evidence="5" key="1">
    <citation type="journal article" date="2020" name="Phytopathology">
        <title>Genome sequence of the chestnut blight fungus Cryphonectria parasitica EP155: A fundamental resource for an archetypical invasive plant pathogen.</title>
        <authorList>
            <person name="Crouch J.A."/>
            <person name="Dawe A."/>
            <person name="Aerts A."/>
            <person name="Barry K."/>
            <person name="Churchill A.C.L."/>
            <person name="Grimwood J."/>
            <person name="Hillman B."/>
            <person name="Milgroom M.G."/>
            <person name="Pangilinan J."/>
            <person name="Smith M."/>
            <person name="Salamov A."/>
            <person name="Schmutz J."/>
            <person name="Yadav J."/>
            <person name="Grigoriev I.V."/>
            <person name="Nuss D."/>
        </authorList>
    </citation>
    <scope>NUCLEOTIDE SEQUENCE</scope>
    <source>
        <strain evidence="5">EP155</strain>
    </source>
</reference>
<dbReference type="RefSeq" id="XP_040775378.1">
    <property type="nucleotide sequence ID" value="XM_040925393.1"/>
</dbReference>
<name>A0A9P5CNK2_CRYP1</name>
<dbReference type="CDD" id="cd00067">
    <property type="entry name" value="GAL4"/>
    <property type="match status" value="1"/>
</dbReference>
<evidence type="ECO:0000259" key="4">
    <source>
        <dbReference type="PROSITE" id="PS50048"/>
    </source>
</evidence>
<dbReference type="SUPFAM" id="SSF57701">
    <property type="entry name" value="Zn2/Cys6 DNA-binding domain"/>
    <property type="match status" value="1"/>
</dbReference>
<gene>
    <name evidence="5" type="ORF">M406DRAFT_71040</name>
</gene>
<dbReference type="GO" id="GO:0008270">
    <property type="term" value="F:zinc ion binding"/>
    <property type="evidence" value="ECO:0007669"/>
    <property type="project" value="InterPro"/>
</dbReference>
<comment type="subcellular location">
    <subcellularLocation>
        <location evidence="1">Nucleus</location>
    </subcellularLocation>
</comment>